<dbReference type="AlphaFoldDB" id="G0URY1"/>
<organism evidence="2">
    <name type="scientific">Trypanosoma congolense (strain IL3000)</name>
    <dbReference type="NCBI Taxonomy" id="1068625"/>
    <lineage>
        <taxon>Eukaryota</taxon>
        <taxon>Discoba</taxon>
        <taxon>Euglenozoa</taxon>
        <taxon>Kinetoplastea</taxon>
        <taxon>Metakinetoplastina</taxon>
        <taxon>Trypanosomatida</taxon>
        <taxon>Trypanosomatidae</taxon>
        <taxon>Trypanosoma</taxon>
        <taxon>Nannomonas</taxon>
    </lineage>
</organism>
<name>G0URY1_TRYCI</name>
<evidence type="ECO:0000256" key="1">
    <source>
        <dbReference type="SAM" id="Phobius"/>
    </source>
</evidence>
<keyword evidence="1" id="KW-0812">Transmembrane</keyword>
<keyword evidence="1" id="KW-0472">Membrane</keyword>
<reference evidence="2" key="1">
    <citation type="journal article" date="2012" name="Proc. Natl. Acad. Sci. U.S.A.">
        <title>Antigenic diversity is generated by distinct evolutionary mechanisms in African trypanosome species.</title>
        <authorList>
            <person name="Jackson A.P."/>
            <person name="Berry A."/>
            <person name="Aslett M."/>
            <person name="Allison H.C."/>
            <person name="Burton P."/>
            <person name="Vavrova-Anderson J."/>
            <person name="Brown R."/>
            <person name="Browne H."/>
            <person name="Corton N."/>
            <person name="Hauser H."/>
            <person name="Gamble J."/>
            <person name="Gilderthorp R."/>
            <person name="Marcello L."/>
            <person name="McQuillan J."/>
            <person name="Otto T.D."/>
            <person name="Quail M.A."/>
            <person name="Sanders M.J."/>
            <person name="van Tonder A."/>
            <person name="Ginger M.L."/>
            <person name="Field M.C."/>
            <person name="Barry J.D."/>
            <person name="Hertz-Fowler C."/>
            <person name="Berriman M."/>
        </authorList>
    </citation>
    <scope>NUCLEOTIDE SEQUENCE</scope>
    <source>
        <strain evidence="2">IL3000</strain>
    </source>
</reference>
<proteinExistence type="predicted"/>
<dbReference type="EMBL" id="HE575321">
    <property type="protein sequence ID" value="CCC92143.1"/>
    <property type="molecule type" value="Genomic_DNA"/>
</dbReference>
<sequence>MVGGFYKLFFPLLIPAIGRFIFFFSLPFVVLLQSFVLPLSFFKVCLFAFAVFLIAAAAGSDSLVVFRFLFFLFSFALETYSLSWPRRHFFYFHFFIYYFFKKKREHPL</sequence>
<protein>
    <submittedName>
        <fullName evidence="2">Uncharacterized protein</fullName>
    </submittedName>
</protein>
<evidence type="ECO:0000313" key="2">
    <source>
        <dbReference type="EMBL" id="CCC92143.1"/>
    </source>
</evidence>
<keyword evidence="1" id="KW-1133">Transmembrane helix</keyword>
<gene>
    <name evidence="2" type="ORF">TCIL3000_8_3620</name>
</gene>
<accession>G0URY1</accession>
<feature type="transmembrane region" description="Helical" evidence="1">
    <location>
        <begin position="44"/>
        <end position="77"/>
    </location>
</feature>
<feature type="transmembrane region" description="Helical" evidence="1">
    <location>
        <begin position="12"/>
        <end position="32"/>
    </location>
</feature>